<dbReference type="GO" id="GO:0004518">
    <property type="term" value="F:nuclease activity"/>
    <property type="evidence" value="ECO:0007669"/>
    <property type="project" value="UniProtKB-KW"/>
</dbReference>
<dbReference type="AlphaFoldDB" id="A0A1G8T6I0"/>
<feature type="chain" id="PRO_5011730097" evidence="4">
    <location>
        <begin position="17"/>
        <end position="225"/>
    </location>
</feature>
<dbReference type="InterPro" id="IPR044925">
    <property type="entry name" value="His-Me_finger_sf"/>
</dbReference>
<accession>A0A1G8T6I0</accession>
<dbReference type="PANTHER" id="PTHR33607:SF2">
    <property type="entry name" value="ENDONUCLEASE-1"/>
    <property type="match status" value="1"/>
</dbReference>
<keyword evidence="3" id="KW-0378">Hydrolase</keyword>
<organism evidence="5 6">
    <name type="scientific">Ferrimonas sediminum</name>
    <dbReference type="NCBI Taxonomy" id="718193"/>
    <lineage>
        <taxon>Bacteria</taxon>
        <taxon>Pseudomonadati</taxon>
        <taxon>Pseudomonadota</taxon>
        <taxon>Gammaproteobacteria</taxon>
        <taxon>Alteromonadales</taxon>
        <taxon>Ferrimonadaceae</taxon>
        <taxon>Ferrimonas</taxon>
    </lineage>
</organism>
<reference evidence="6" key="1">
    <citation type="submission" date="2016-10" db="EMBL/GenBank/DDBJ databases">
        <authorList>
            <person name="Varghese N."/>
            <person name="Submissions S."/>
        </authorList>
    </citation>
    <scope>NUCLEOTIDE SEQUENCE [LARGE SCALE GENOMIC DNA]</scope>
    <source>
        <strain evidence="6">DSM 23317</strain>
    </source>
</reference>
<keyword evidence="4" id="KW-0732">Signal</keyword>
<keyword evidence="2" id="KW-0540">Nuclease</keyword>
<evidence type="ECO:0000256" key="4">
    <source>
        <dbReference type="SAM" id="SignalP"/>
    </source>
</evidence>
<comment type="similarity">
    <text evidence="1">Belongs to the EndA/NucM nuclease family.</text>
</comment>
<evidence type="ECO:0000313" key="6">
    <source>
        <dbReference type="Proteomes" id="UP000199527"/>
    </source>
</evidence>
<dbReference type="Proteomes" id="UP000199527">
    <property type="component" value="Unassembled WGS sequence"/>
</dbReference>
<sequence length="225" mass="26084">MKKLILLLLISHTALAAPSSFRAAKKQLVTLYANLPAQTFYCGCDYQQTGKKLTPTLASCGYQVRKQAPRAQRIEWEHVMPAWAFGHQLQCWQQGGRKHCRKDPTFKRMEADLHNLVPAIGEVNGDRSNYRFSDMGQTPYQYGQCQMVVDFKTKQVQPPDRARGAIARTYLYMQQQYQVKLSRSQLQLMQSWNRLYPVTELECQRHRQVSQLQGWPNPFVAQQCQ</sequence>
<dbReference type="GO" id="GO:0016787">
    <property type="term" value="F:hydrolase activity"/>
    <property type="evidence" value="ECO:0007669"/>
    <property type="project" value="UniProtKB-KW"/>
</dbReference>
<dbReference type="SUPFAM" id="SSF54060">
    <property type="entry name" value="His-Me finger endonucleases"/>
    <property type="match status" value="1"/>
</dbReference>
<evidence type="ECO:0000256" key="1">
    <source>
        <dbReference type="ARBA" id="ARBA00006429"/>
    </source>
</evidence>
<evidence type="ECO:0000313" key="5">
    <source>
        <dbReference type="EMBL" id="SDJ36971.1"/>
    </source>
</evidence>
<dbReference type="Pfam" id="PF04231">
    <property type="entry name" value="Endonuclease_1"/>
    <property type="match status" value="1"/>
</dbReference>
<dbReference type="OrthoDB" id="9800417at2"/>
<protein>
    <submittedName>
        <fullName evidence="5">Deoxyribonuclease-1</fullName>
    </submittedName>
</protein>
<dbReference type="EMBL" id="FNEM01000007">
    <property type="protein sequence ID" value="SDJ36971.1"/>
    <property type="molecule type" value="Genomic_DNA"/>
</dbReference>
<dbReference type="PANTHER" id="PTHR33607">
    <property type="entry name" value="ENDONUCLEASE-1"/>
    <property type="match status" value="1"/>
</dbReference>
<keyword evidence="6" id="KW-1185">Reference proteome</keyword>
<proteinExistence type="inferred from homology"/>
<evidence type="ECO:0000256" key="2">
    <source>
        <dbReference type="ARBA" id="ARBA00022722"/>
    </source>
</evidence>
<dbReference type="InterPro" id="IPR007346">
    <property type="entry name" value="Endonuclease-I"/>
</dbReference>
<name>A0A1G8T6I0_9GAMM</name>
<evidence type="ECO:0000256" key="3">
    <source>
        <dbReference type="ARBA" id="ARBA00022801"/>
    </source>
</evidence>
<dbReference type="RefSeq" id="WP_090365198.1">
    <property type="nucleotide sequence ID" value="NZ_FNEM01000007.1"/>
</dbReference>
<gene>
    <name evidence="5" type="ORF">SAMN04488540_107120</name>
</gene>
<feature type="signal peptide" evidence="4">
    <location>
        <begin position="1"/>
        <end position="16"/>
    </location>
</feature>